<dbReference type="Proteomes" id="UP000636960">
    <property type="component" value="Unassembled WGS sequence"/>
</dbReference>
<feature type="domain" description="Teneurin-like YD-shell" evidence="8">
    <location>
        <begin position="1895"/>
        <end position="2160"/>
    </location>
</feature>
<evidence type="ECO:0000313" key="10">
    <source>
        <dbReference type="Proteomes" id="UP000636960"/>
    </source>
</evidence>
<dbReference type="GO" id="GO:0005576">
    <property type="term" value="C:extracellular region"/>
    <property type="evidence" value="ECO:0007669"/>
    <property type="project" value="UniProtKB-SubCell"/>
</dbReference>
<feature type="compositionally biased region" description="Low complexity" evidence="6">
    <location>
        <begin position="2216"/>
        <end position="2226"/>
    </location>
</feature>
<evidence type="ECO:0000256" key="4">
    <source>
        <dbReference type="ARBA" id="ARBA00022737"/>
    </source>
</evidence>
<keyword evidence="2" id="KW-0964">Secreted</keyword>
<protein>
    <recommendedName>
        <fullName evidence="11">Insecticide toxin TcdB middle/N-terminal domain-containing protein</fullName>
    </recommendedName>
</protein>
<dbReference type="NCBIfam" id="TIGR03696">
    <property type="entry name" value="Rhs_assc_core"/>
    <property type="match status" value="1"/>
</dbReference>
<comment type="subcellular location">
    <subcellularLocation>
        <location evidence="1">Secreted</location>
    </subcellularLocation>
</comment>
<dbReference type="EMBL" id="BOMV01000016">
    <property type="protein sequence ID" value="GIE94647.1"/>
    <property type="molecule type" value="Genomic_DNA"/>
</dbReference>
<comment type="caution">
    <text evidence="9">The sequence shown here is derived from an EMBL/GenBank/DDBJ whole genome shotgun (WGS) entry which is preliminary data.</text>
</comment>
<dbReference type="InterPro" id="IPR028994">
    <property type="entry name" value="Integrin_alpha_N"/>
</dbReference>
<dbReference type="PANTHER" id="PTHR32305:SF15">
    <property type="entry name" value="PROTEIN RHSA-RELATED"/>
    <property type="match status" value="1"/>
</dbReference>
<evidence type="ECO:0000256" key="1">
    <source>
        <dbReference type="ARBA" id="ARBA00004613"/>
    </source>
</evidence>
<evidence type="ECO:0000256" key="6">
    <source>
        <dbReference type="SAM" id="MobiDB-lite"/>
    </source>
</evidence>
<keyword evidence="4" id="KW-0677">Repeat</keyword>
<sequence>MAGTVGPDGAYRHGLSLDVPSFHGLEPQVGISYSSAAGNDLAGWGWSLTGDSTIERTSRGRGVPALDASDVYRLDGNDLIPCASQKLKGPSCLAGGTHSTERETFQRVSLEGSRWQVWDTNGTRSTYVDRSPFSAPDTVWKLAERTNTHGDRIIYQRWCDSGDACYLEEIEYEDSTDPAQRTRIHLRYAPRPDPYTYGVGPLVISVRYRLTAMLVSTAGANRNALALQYEPASAQEPGRYPLRTATRYGNDVVVDAAGTVTAGTAHPPETFGSAFNAGNDPLPPTHLLTDALGPPWTSDGGGSSYGEWSTSTSLPYRVTSDRWMSFDADGDGRSDYVAGQWARNAQGDAVVLLRTALRTGDNTYIYSSQLTPWRFGPLKDTWWRLVPGDYDGDARTDLANIFWDPQSNRVMAEIALSTGHGAFMLMGAQPTGISGWDIHARWMSGDADGDGRADLMSARPLPPDNTVSYWHAGLTVGFTAANGRTGLWRATPTEWGFTLGDAPFWFVGDHNADGRADLLRVMEVWDPNNQFIAGWLATALSNGDGTWTLNKVDTRKKFEGAVMRAGPRWAGTGVGGDMAHAGDFDGNGKTDLMFTTFHVANQQLRLGFTVGLANDTGGFDLVHSTTSLDGRFQNTGRIILSGGASYPNQWMAGDVDGDSLTDLIITSPLDKSEAPTKLQVLTLASKGDGTFTEPADLNSASNIPFTCAWHNGETDAWCGGGVELEALLGDANGDGRMDVMTAGLEGDDLNGTTRLDTVLSPNNGLDGHRWKTTDITGDGLSDQVYVQYTNPGLNVRSSIADPAAPAGRRQVAGPVANAGWFSEADVRQWMAIDVGRPGGGGPDGRADLVHLARATTPGATDKTLSTVLLSHGDGTFAFKQSTAVAPDPEASTRSWVPEDVDGNGTIDLVRASPNGSSGLIVETLIADGDGTWTHVSSPTTVPVPVTAPHRFVSADVNGDGLGDLVQVQASSYAAPGSPTETVLTLLSNGNGTWASRSNTTPAANREPVMTWQPGELNGDGLTDLVRARRTPGGVAFDRLLSAGRGTWEASVGTTHTIGLHGARWRALDANGDGLTDLAMLSTVLNGDTRIYWAINTGTDMFVDSQTAALSDRNVAHWVGGDINNDGTDELVIPRRAGAAVSLVALQGQWRRQLLQGVENGLGLATSINYRSAGGNHSSMPVGQQLSVVKSIRRQSLPATSGSPPVVKYGYDGGRYDFTRGRFLGFGIVTASEGNTATSTSYRQTPGCAGRAEQIELRGLAGPYWQDSVAYADPSTKQQGPWSCLPVEQIREESEQTTKSRTVVTSRMFDSFGNATLVEEKGEFADANRDGVDDVADDNRTRRTSFAPNLTTYVVSLPARSELLSGNGVLVAAVRTIYDGQSSHTISPLKGDATTQSALETSSGRYLDTIRTFDTHGNPRLVTDPAGRWTNTTWDPTFARFPEQTCDASLCRRTAWDLVLGQPARNIDENALVTVHHYDTFGRHRRTTYPDGGCLQHAYLGWGAFLPPFPQRIQESYCVVVGGGNDGVAGTVWREQSLDGLGRVWREERSGGYRRDRRFLAATHLVVSEDGWHDIAATQVTTRYHYDDARRLRDTLRPDGSVATLTYGVGTITQGGAIGQHRTETFDGRGRVRAVIEKDTVGGTTADLHTSYDHDALDQLRSITDAAGRATTWLTNSLGWEHGACDPDRHCRRRTFDDGGLPLTETDHLGQRIDYLYDVSGRRTGKALHDPAGNPTDTLRWDYDVDPATGQPAGWSAGLVTFTEHVSANGTSVEHRQYDNRARPTLIRRCVDKQCIEDRTTWDPAGRIATIEYPDATGVVSPSSETVGHGYDAAGRLSKVTGYVTNIGYTPDDQVDTTTLANGTAEKSTHDPLRATLTGIAVHGPKGMVADTVYSYDTAGRLKGEDRASPLPFQTRPHYDAMNRLEDVVGATPDTFAYDTTGNITARQTTGNYEYTDPQHPHAVTRVSGRELSYDRVGNLISDHNRQEFEWDAEGHLTAATSSAGKVTFAYDADGQRTRKHAKAGDSTYHGRYAEVAANGDIIRSYYAGDRLVARSTLLWDTRYYHPDRLGTPMIITNETGQLIEVLAHDAFGVVTGAYSQVPDDRDFTGGRKDDETGLVLLGDRYYDPTIGRFISPDNVVADIGRPQTLNRYAYTTNNPVNRVDPSGHIDTEAGQHQAPPPPPPPPPASGITIGTSKRSASLVAVPDAVLPPAGTPTPDGAAGQTPSGSTTHYVGWGVGISLDLSFIQPFTSGQGGSLGINLQFLSAGPDRGFKIWKYVPAADPSAGLSVGASLQFNLAWGNGEWSGLFDNYGGGVGRWGGAAFESPGAAETQEGWQGVSIGPGVGPIPLPSFYGTRTNYSEVPIPGVKFRYPGRIF</sequence>
<dbReference type="InterPro" id="IPR013517">
    <property type="entry name" value="FG-GAP"/>
</dbReference>
<proteinExistence type="predicted"/>
<dbReference type="NCBIfam" id="TIGR01643">
    <property type="entry name" value="YD_repeat_2x"/>
    <property type="match status" value="2"/>
</dbReference>
<dbReference type="Gene3D" id="2.180.10.10">
    <property type="entry name" value="RHS repeat-associated core"/>
    <property type="match status" value="2"/>
</dbReference>
<dbReference type="GO" id="GO:0005737">
    <property type="term" value="C:cytoplasm"/>
    <property type="evidence" value="ECO:0007669"/>
    <property type="project" value="InterPro"/>
</dbReference>
<reference evidence="9" key="1">
    <citation type="submission" date="2021-01" db="EMBL/GenBank/DDBJ databases">
        <title>Whole genome shotgun sequence of Actinoplanes rishiriensis NBRC 108556.</title>
        <authorList>
            <person name="Komaki H."/>
            <person name="Tamura T."/>
        </authorList>
    </citation>
    <scope>NUCLEOTIDE SEQUENCE</scope>
    <source>
        <strain evidence="9">NBRC 108556</strain>
    </source>
</reference>
<keyword evidence="5" id="KW-0843">Virulence</keyword>
<feature type="compositionally biased region" description="Pro residues" evidence="6">
    <location>
        <begin position="2178"/>
        <end position="2188"/>
    </location>
</feature>
<name>A0A919JWL4_9ACTN</name>
<dbReference type="SUPFAM" id="SSF69318">
    <property type="entry name" value="Integrin alpha N-terminal domain"/>
    <property type="match status" value="2"/>
</dbReference>
<dbReference type="Pfam" id="PF13517">
    <property type="entry name" value="FG-GAP_3"/>
    <property type="match status" value="1"/>
</dbReference>
<evidence type="ECO:0000259" key="8">
    <source>
        <dbReference type="Pfam" id="PF25023"/>
    </source>
</evidence>
<dbReference type="InterPro" id="IPR050708">
    <property type="entry name" value="T6SS_VgrG/RHS"/>
</dbReference>
<keyword evidence="10" id="KW-1185">Reference proteome</keyword>
<dbReference type="InterPro" id="IPR022045">
    <property type="entry name" value="TcdB_toxin_mid/N"/>
</dbReference>
<evidence type="ECO:0000259" key="7">
    <source>
        <dbReference type="Pfam" id="PF12256"/>
    </source>
</evidence>
<dbReference type="InterPro" id="IPR003284">
    <property type="entry name" value="Sal_SpvB"/>
</dbReference>
<dbReference type="Gene3D" id="2.40.128.340">
    <property type="match status" value="1"/>
</dbReference>
<keyword evidence="3" id="KW-0732">Signal</keyword>
<feature type="region of interest" description="Disordered" evidence="6">
    <location>
        <begin position="2208"/>
        <end position="2228"/>
    </location>
</feature>
<dbReference type="PANTHER" id="PTHR32305">
    <property type="match status" value="1"/>
</dbReference>
<dbReference type="Gene3D" id="2.130.10.130">
    <property type="entry name" value="Integrin alpha, N-terminal"/>
    <property type="match status" value="1"/>
</dbReference>
<dbReference type="Pfam" id="PF12256">
    <property type="entry name" value="TcdB_toxin_midN"/>
    <property type="match status" value="1"/>
</dbReference>
<evidence type="ECO:0000256" key="2">
    <source>
        <dbReference type="ARBA" id="ARBA00022525"/>
    </source>
</evidence>
<evidence type="ECO:0000256" key="3">
    <source>
        <dbReference type="ARBA" id="ARBA00022729"/>
    </source>
</evidence>
<evidence type="ECO:0000313" key="9">
    <source>
        <dbReference type="EMBL" id="GIE94647.1"/>
    </source>
</evidence>
<accession>A0A919JWL4</accession>
<dbReference type="InterPro" id="IPR056823">
    <property type="entry name" value="TEN-like_YD-shell"/>
</dbReference>
<dbReference type="Pfam" id="PF03534">
    <property type="entry name" value="SpvB"/>
    <property type="match status" value="1"/>
</dbReference>
<dbReference type="RefSeq" id="WP_275410840.1">
    <property type="nucleotide sequence ID" value="NZ_BOMV01000016.1"/>
</dbReference>
<gene>
    <name evidence="9" type="ORF">Ari01nite_21120</name>
</gene>
<dbReference type="Pfam" id="PF25023">
    <property type="entry name" value="TEN_YD-shell"/>
    <property type="match status" value="1"/>
</dbReference>
<feature type="domain" description="Insecticide toxin TcdB middle/N-terminal" evidence="7">
    <location>
        <begin position="1143"/>
        <end position="1238"/>
    </location>
</feature>
<dbReference type="InterPro" id="IPR006530">
    <property type="entry name" value="YD"/>
</dbReference>
<dbReference type="InterPro" id="IPR022385">
    <property type="entry name" value="Rhs_assc_core"/>
</dbReference>
<evidence type="ECO:0008006" key="11">
    <source>
        <dbReference type="Google" id="ProtNLM"/>
    </source>
</evidence>
<evidence type="ECO:0000256" key="5">
    <source>
        <dbReference type="ARBA" id="ARBA00023026"/>
    </source>
</evidence>
<feature type="region of interest" description="Disordered" evidence="6">
    <location>
        <begin position="2156"/>
        <end position="2194"/>
    </location>
</feature>
<organism evidence="9 10">
    <name type="scientific">Paractinoplanes rishiriensis</name>
    <dbReference type="NCBI Taxonomy" id="1050105"/>
    <lineage>
        <taxon>Bacteria</taxon>
        <taxon>Bacillati</taxon>
        <taxon>Actinomycetota</taxon>
        <taxon>Actinomycetes</taxon>
        <taxon>Micromonosporales</taxon>
        <taxon>Micromonosporaceae</taxon>
        <taxon>Paractinoplanes</taxon>
    </lineage>
</organism>